<organism evidence="1 2">
    <name type="scientific">Arthrobacter caoxuetaonis</name>
    <dbReference type="NCBI Taxonomy" id="2886935"/>
    <lineage>
        <taxon>Bacteria</taxon>
        <taxon>Bacillati</taxon>
        <taxon>Actinomycetota</taxon>
        <taxon>Actinomycetes</taxon>
        <taxon>Micrococcales</taxon>
        <taxon>Micrococcaceae</taxon>
        <taxon>Arthrobacter</taxon>
    </lineage>
</organism>
<keyword evidence="1" id="KW-0436">Ligase</keyword>
<dbReference type="InterPro" id="IPR050580">
    <property type="entry name" value="2H_phosphoesterase_YjcG-like"/>
</dbReference>
<reference evidence="1" key="1">
    <citation type="submission" date="2021-10" db="EMBL/GenBank/DDBJ databases">
        <title>Novel species in genus Arthrobacter.</title>
        <authorList>
            <person name="Liu Y."/>
        </authorList>
    </citation>
    <scope>NUCLEOTIDE SEQUENCE</scope>
    <source>
        <strain evidence="1">Zg-Y453</strain>
    </source>
</reference>
<proteinExistence type="predicted"/>
<dbReference type="PANTHER" id="PTHR40037:SF1">
    <property type="entry name" value="PHOSPHOESTERASE SAOUHSC_00951-RELATED"/>
    <property type="match status" value="1"/>
</dbReference>
<protein>
    <submittedName>
        <fullName evidence="1">2'-5' RNA ligase family protein</fullName>
    </submittedName>
</protein>
<dbReference type="Pfam" id="PF13563">
    <property type="entry name" value="2_5_RNA_ligase2"/>
    <property type="match status" value="1"/>
</dbReference>
<accession>A0A9X1MEL9</accession>
<comment type="caution">
    <text evidence="1">The sequence shown here is derived from an EMBL/GenBank/DDBJ whole genome shotgun (WGS) entry which is preliminary data.</text>
</comment>
<dbReference type="InterPro" id="IPR009097">
    <property type="entry name" value="Cyclic_Pdiesterase"/>
</dbReference>
<dbReference type="GO" id="GO:0016874">
    <property type="term" value="F:ligase activity"/>
    <property type="evidence" value="ECO:0007669"/>
    <property type="project" value="UniProtKB-KW"/>
</dbReference>
<dbReference type="RefSeq" id="WP_227895205.1">
    <property type="nucleotide sequence ID" value="NZ_CP099466.1"/>
</dbReference>
<name>A0A9X1MEL9_9MICC</name>
<gene>
    <name evidence="1" type="ORF">LJ757_05965</name>
</gene>
<dbReference type="Proteomes" id="UP001139158">
    <property type="component" value="Unassembled WGS sequence"/>
</dbReference>
<dbReference type="EMBL" id="JAJFZV010000004">
    <property type="protein sequence ID" value="MCC3297349.1"/>
    <property type="molecule type" value="Genomic_DNA"/>
</dbReference>
<dbReference type="Gene3D" id="3.90.1140.10">
    <property type="entry name" value="Cyclic phosphodiesterase"/>
    <property type="match status" value="1"/>
</dbReference>
<sequence length="165" mass="18174">MGIVIPVPEPIASELRRARASFGDPMASVIPAHITLVTTTPASDWPSALQHVRQVTAEQAPFKVTLRGAASFRPVTPVVYLQVADGFEECSRLHQQLQSGPLDHQMPYPYHPHVTVAHDVSEASMDDAVSTLRDYEASFTVGHIGVFEHDPQGLWVLREEMVLRG</sequence>
<dbReference type="AlphaFoldDB" id="A0A9X1MEL9"/>
<dbReference type="PANTHER" id="PTHR40037">
    <property type="entry name" value="PHOSPHOESTERASE YJCG-RELATED"/>
    <property type="match status" value="1"/>
</dbReference>
<dbReference type="SUPFAM" id="SSF55144">
    <property type="entry name" value="LigT-like"/>
    <property type="match status" value="1"/>
</dbReference>
<evidence type="ECO:0000313" key="1">
    <source>
        <dbReference type="EMBL" id="MCC3297349.1"/>
    </source>
</evidence>
<evidence type="ECO:0000313" key="2">
    <source>
        <dbReference type="Proteomes" id="UP001139158"/>
    </source>
</evidence>
<keyword evidence="2" id="KW-1185">Reference proteome</keyword>